<evidence type="ECO:0000256" key="1">
    <source>
        <dbReference type="SAM" id="MobiDB-lite"/>
    </source>
</evidence>
<feature type="region of interest" description="Disordered" evidence="1">
    <location>
        <begin position="85"/>
        <end position="182"/>
    </location>
</feature>
<dbReference type="RefSeq" id="WP_346174098.1">
    <property type="nucleotide sequence ID" value="NZ_BAAASD010000006.1"/>
</dbReference>
<reference evidence="3" key="1">
    <citation type="journal article" date="2019" name="Int. J. Syst. Evol. Microbiol.">
        <title>The Global Catalogue of Microorganisms (GCM) 10K type strain sequencing project: providing services to taxonomists for standard genome sequencing and annotation.</title>
        <authorList>
            <consortium name="The Broad Institute Genomics Platform"/>
            <consortium name="The Broad Institute Genome Sequencing Center for Infectious Disease"/>
            <person name="Wu L."/>
            <person name="Ma J."/>
        </authorList>
    </citation>
    <scope>NUCLEOTIDE SEQUENCE [LARGE SCALE GENOMIC DNA]</scope>
    <source>
        <strain evidence="3">JCM 4316</strain>
    </source>
</reference>
<gene>
    <name evidence="2" type="ORF">GCM10010246_19840</name>
</gene>
<name>A0ABN3FR27_9ACTN</name>
<sequence>MTNNGQVALAFTSGYLCGRGHRMRSALALAGLAAGKRLVTGRGAGGPEGLMSSELGKLSHEVRGQLMAAGRSAAMSAASHRIDALSDRLEQRATALRSGSGGQKGDEGRKESKGGKDSKEADEGSEAGGSKTRDEERGSERGSGREERARGERETRHKRTADRPDRPGKKAGAGESERRGRG</sequence>
<dbReference type="EMBL" id="BAAASD010000006">
    <property type="protein sequence ID" value="GAA2335795.1"/>
    <property type="molecule type" value="Genomic_DNA"/>
</dbReference>
<evidence type="ECO:0000313" key="3">
    <source>
        <dbReference type="Proteomes" id="UP001500253"/>
    </source>
</evidence>
<proteinExistence type="predicted"/>
<evidence type="ECO:0000313" key="2">
    <source>
        <dbReference type="EMBL" id="GAA2335795.1"/>
    </source>
</evidence>
<keyword evidence="3" id="KW-1185">Reference proteome</keyword>
<feature type="compositionally biased region" description="Basic and acidic residues" evidence="1">
    <location>
        <begin position="131"/>
        <end position="168"/>
    </location>
</feature>
<feature type="compositionally biased region" description="Basic and acidic residues" evidence="1">
    <location>
        <begin position="104"/>
        <end position="122"/>
    </location>
</feature>
<dbReference type="Proteomes" id="UP001500253">
    <property type="component" value="Unassembled WGS sequence"/>
</dbReference>
<comment type="caution">
    <text evidence="2">The sequence shown here is derived from an EMBL/GenBank/DDBJ whole genome shotgun (WGS) entry which is preliminary data.</text>
</comment>
<organism evidence="2 3">
    <name type="scientific">Streptomyces cuspidosporus</name>
    <dbReference type="NCBI Taxonomy" id="66882"/>
    <lineage>
        <taxon>Bacteria</taxon>
        <taxon>Bacillati</taxon>
        <taxon>Actinomycetota</taxon>
        <taxon>Actinomycetes</taxon>
        <taxon>Kitasatosporales</taxon>
        <taxon>Streptomycetaceae</taxon>
        <taxon>Streptomyces</taxon>
    </lineage>
</organism>
<accession>A0ABN3FR27</accession>
<protein>
    <submittedName>
        <fullName evidence="2">Uncharacterized protein</fullName>
    </submittedName>
</protein>